<protein>
    <submittedName>
        <fullName evidence="2">Lipocalin-like protein</fullName>
    </submittedName>
</protein>
<accession>A0A328X0E8</accession>
<organism evidence="2 3">
    <name type="scientific">Flavobacterium lacus</name>
    <dbReference type="NCBI Taxonomy" id="1353778"/>
    <lineage>
        <taxon>Bacteria</taxon>
        <taxon>Pseudomonadati</taxon>
        <taxon>Bacteroidota</taxon>
        <taxon>Flavobacteriia</taxon>
        <taxon>Flavobacteriales</taxon>
        <taxon>Flavobacteriaceae</taxon>
        <taxon>Flavobacterium</taxon>
    </lineage>
</organism>
<dbReference type="Pfam" id="PF13648">
    <property type="entry name" value="Lipocalin_4"/>
    <property type="match status" value="1"/>
</dbReference>
<gene>
    <name evidence="2" type="ORF">B0I10_10424</name>
</gene>
<dbReference type="EMBL" id="QLSV01000004">
    <property type="protein sequence ID" value="RAR48888.1"/>
    <property type="molecule type" value="Genomic_DNA"/>
</dbReference>
<evidence type="ECO:0000313" key="3">
    <source>
        <dbReference type="Proteomes" id="UP000249518"/>
    </source>
</evidence>
<dbReference type="RefSeq" id="WP_112085355.1">
    <property type="nucleotide sequence ID" value="NZ_QLSV01000004.1"/>
</dbReference>
<dbReference type="OrthoDB" id="1356626at2"/>
<keyword evidence="3" id="KW-1185">Reference proteome</keyword>
<feature type="domain" description="Lipocalin-like" evidence="1">
    <location>
        <begin position="35"/>
        <end position="126"/>
    </location>
</feature>
<sequence>MKNRSLLFAFALTIGLFATSCSDDDNDGETLLPVIGKWNVAQVGTVISGQEVLIDAPQNEPGCNKDYLDLKIDNDVNQGEYDSTDTPCALITETGTYSRSHNNLTTTIDGVTKTQDIMNLTLSELKVRDAAGFITVYEKD</sequence>
<comment type="caution">
    <text evidence="2">The sequence shown here is derived from an EMBL/GenBank/DDBJ whole genome shotgun (WGS) entry which is preliminary data.</text>
</comment>
<dbReference type="AlphaFoldDB" id="A0A328X0E8"/>
<evidence type="ECO:0000313" key="2">
    <source>
        <dbReference type="EMBL" id="RAR48888.1"/>
    </source>
</evidence>
<dbReference type="InterPro" id="IPR024311">
    <property type="entry name" value="Lipocalin-like"/>
</dbReference>
<dbReference type="Proteomes" id="UP000249518">
    <property type="component" value="Unassembled WGS sequence"/>
</dbReference>
<name>A0A328X0E8_9FLAO</name>
<dbReference type="PROSITE" id="PS51257">
    <property type="entry name" value="PROKAR_LIPOPROTEIN"/>
    <property type="match status" value="1"/>
</dbReference>
<evidence type="ECO:0000259" key="1">
    <source>
        <dbReference type="Pfam" id="PF13648"/>
    </source>
</evidence>
<proteinExistence type="predicted"/>
<reference evidence="2 3" key="1">
    <citation type="submission" date="2018-06" db="EMBL/GenBank/DDBJ databases">
        <title>Genomic Encyclopedia of Type Strains, Phase III (KMG-III): the genomes of soil and plant-associated and newly described type strains.</title>
        <authorList>
            <person name="Whitman W."/>
        </authorList>
    </citation>
    <scope>NUCLEOTIDE SEQUENCE [LARGE SCALE GENOMIC DNA]</scope>
    <source>
        <strain evidence="2 3">CGMCC 1.12504</strain>
    </source>
</reference>